<keyword evidence="1" id="KW-0805">Transcription regulation</keyword>
<feature type="domain" description="HTH tetR-type" evidence="6">
    <location>
        <begin position="40"/>
        <end position="100"/>
    </location>
</feature>
<accession>A0A2N0X909</accession>
<dbReference type="GO" id="GO:0003700">
    <property type="term" value="F:DNA-binding transcription factor activity"/>
    <property type="evidence" value="ECO:0007669"/>
    <property type="project" value="TreeGrafter"/>
</dbReference>
<evidence type="ECO:0000256" key="3">
    <source>
        <dbReference type="ARBA" id="ARBA00023163"/>
    </source>
</evidence>
<evidence type="ECO:0000256" key="1">
    <source>
        <dbReference type="ARBA" id="ARBA00023015"/>
    </source>
</evidence>
<keyword evidence="2 4" id="KW-0238">DNA-binding</keyword>
<dbReference type="STRING" id="1121365.GCA_000375365_01770"/>
<evidence type="ECO:0000256" key="5">
    <source>
        <dbReference type="SAM" id="MobiDB-lite"/>
    </source>
</evidence>
<dbReference type="Pfam" id="PF00440">
    <property type="entry name" value="TetR_N"/>
    <property type="match status" value="1"/>
</dbReference>
<dbReference type="PROSITE" id="PS50977">
    <property type="entry name" value="HTH_TETR_2"/>
    <property type="match status" value="1"/>
</dbReference>
<keyword evidence="3" id="KW-0804">Transcription</keyword>
<sequence length="238" mass="27026">MRGSRASKVDRVHFCTQSTLGVPSFLVQNDTTSLRETKRRATLRAIEEQATRLVLERGYEAVTVEDICAAAGVSRRTFFNYVESKEIAVLGRPARMPPPEEQEDFVRTRHEDLVAAVLDALFHAFVADHDVQLLRHRKTIRRNNPALSYNHLAQSHEVHHAVAQMVQRYVDHHPDQRRLDGPGEHEAHAVVTLASAALQLGMRMWMTEHDTTAESLRASGHRALRNLRAVHPSTEKER</sequence>
<evidence type="ECO:0000256" key="2">
    <source>
        <dbReference type="ARBA" id="ARBA00023125"/>
    </source>
</evidence>
<dbReference type="Proteomes" id="UP000233249">
    <property type="component" value="Unassembled WGS sequence"/>
</dbReference>
<protein>
    <submittedName>
        <fullName evidence="7">TetR family transcriptional regulator</fullName>
    </submittedName>
</protein>
<dbReference type="InterPro" id="IPR001647">
    <property type="entry name" value="HTH_TetR"/>
</dbReference>
<evidence type="ECO:0000313" key="7">
    <source>
        <dbReference type="EMBL" id="PKF69200.1"/>
    </source>
</evidence>
<organism evidence="7 8">
    <name type="scientific">Corynebacterium mastitidis</name>
    <dbReference type="NCBI Taxonomy" id="161890"/>
    <lineage>
        <taxon>Bacteria</taxon>
        <taxon>Bacillati</taxon>
        <taxon>Actinomycetota</taxon>
        <taxon>Actinomycetes</taxon>
        <taxon>Mycobacteriales</taxon>
        <taxon>Corynebacteriaceae</taxon>
        <taxon>Corynebacterium</taxon>
    </lineage>
</organism>
<evidence type="ECO:0000256" key="4">
    <source>
        <dbReference type="PROSITE-ProRule" id="PRU00335"/>
    </source>
</evidence>
<reference evidence="7 8" key="1">
    <citation type="submission" date="2017-12" db="EMBL/GenBank/DDBJ databases">
        <title>Corynebacterium mastitidis 16-1433 Genome.</title>
        <authorList>
            <person name="Gulvik C.A."/>
        </authorList>
    </citation>
    <scope>NUCLEOTIDE SEQUENCE [LARGE SCALE GENOMIC DNA]</scope>
    <source>
        <strain evidence="7 8">16-1433</strain>
    </source>
</reference>
<comment type="caution">
    <text evidence="7">The sequence shown here is derived from an EMBL/GenBank/DDBJ whole genome shotgun (WGS) entry which is preliminary data.</text>
</comment>
<gene>
    <name evidence="7" type="ORF">CXB45_03435</name>
</gene>
<dbReference type="AlphaFoldDB" id="A0A2N0X909"/>
<dbReference type="Gene3D" id="1.10.357.10">
    <property type="entry name" value="Tetracycline Repressor, domain 2"/>
    <property type="match status" value="1"/>
</dbReference>
<proteinExistence type="predicted"/>
<name>A0A2N0X909_9CORY</name>
<dbReference type="GO" id="GO:0000976">
    <property type="term" value="F:transcription cis-regulatory region binding"/>
    <property type="evidence" value="ECO:0007669"/>
    <property type="project" value="TreeGrafter"/>
</dbReference>
<dbReference type="PANTHER" id="PTHR30055:SF238">
    <property type="entry name" value="MYCOFACTOCIN BIOSYNTHESIS TRANSCRIPTIONAL REGULATOR MFTR-RELATED"/>
    <property type="match status" value="1"/>
</dbReference>
<feature type="region of interest" description="Disordered" evidence="5">
    <location>
        <begin position="218"/>
        <end position="238"/>
    </location>
</feature>
<dbReference type="PANTHER" id="PTHR30055">
    <property type="entry name" value="HTH-TYPE TRANSCRIPTIONAL REGULATOR RUTR"/>
    <property type="match status" value="1"/>
</dbReference>
<feature type="DNA-binding region" description="H-T-H motif" evidence="4">
    <location>
        <begin position="63"/>
        <end position="82"/>
    </location>
</feature>
<evidence type="ECO:0000313" key="8">
    <source>
        <dbReference type="Proteomes" id="UP000233249"/>
    </source>
</evidence>
<dbReference type="InterPro" id="IPR050109">
    <property type="entry name" value="HTH-type_TetR-like_transc_reg"/>
</dbReference>
<dbReference type="EMBL" id="PJAF01000006">
    <property type="protein sequence ID" value="PKF69200.1"/>
    <property type="molecule type" value="Genomic_DNA"/>
</dbReference>
<dbReference type="SUPFAM" id="SSF46689">
    <property type="entry name" value="Homeodomain-like"/>
    <property type="match status" value="1"/>
</dbReference>
<evidence type="ECO:0000259" key="6">
    <source>
        <dbReference type="PROSITE" id="PS50977"/>
    </source>
</evidence>
<dbReference type="InterPro" id="IPR009057">
    <property type="entry name" value="Homeodomain-like_sf"/>
</dbReference>